<dbReference type="InterPro" id="IPR011330">
    <property type="entry name" value="Glyco_hydro/deAcase_b/a-brl"/>
</dbReference>
<reference evidence="6 7" key="1">
    <citation type="submission" date="2020-03" db="EMBL/GenBank/DDBJ databases">
        <title>Sphingomonas sp. nov., isolated from fish.</title>
        <authorList>
            <person name="Hyun D.-W."/>
            <person name="Bae J.-W."/>
        </authorList>
    </citation>
    <scope>NUCLEOTIDE SEQUENCE [LARGE SCALE GENOMIC DNA]</scope>
    <source>
        <strain evidence="6 7">HDW15B</strain>
    </source>
</reference>
<evidence type="ECO:0000256" key="3">
    <source>
        <dbReference type="ARBA" id="ARBA00020071"/>
    </source>
</evidence>
<dbReference type="PANTHER" id="PTHR10587">
    <property type="entry name" value="GLYCOSYL TRANSFERASE-RELATED"/>
    <property type="match status" value="1"/>
</dbReference>
<dbReference type="InterPro" id="IPR050248">
    <property type="entry name" value="Polysacc_deacetylase_ArnD"/>
</dbReference>
<comment type="function">
    <text evidence="1">Is involved in generating a small heat-stable compound (Nod), an acylated oligomer of N-acetylglucosamine, that stimulates mitosis in various plant protoplasts.</text>
</comment>
<proteinExistence type="inferred from homology"/>
<dbReference type="AlphaFoldDB" id="A0A6G7YT07"/>
<dbReference type="InterPro" id="IPR002509">
    <property type="entry name" value="NODB_dom"/>
</dbReference>
<evidence type="ECO:0000313" key="6">
    <source>
        <dbReference type="EMBL" id="QIK79873.1"/>
    </source>
</evidence>
<dbReference type="KEGG" id="spii:G7077_01965"/>
<name>A0A6G7YT07_9SPHN</name>
<gene>
    <name evidence="6" type="ORF">G7077_01965</name>
</gene>
<evidence type="ECO:0000259" key="5">
    <source>
        <dbReference type="PROSITE" id="PS51677"/>
    </source>
</evidence>
<evidence type="ECO:0000256" key="2">
    <source>
        <dbReference type="ARBA" id="ARBA00010973"/>
    </source>
</evidence>
<sequence length="223" mass="24349">MVAALLLIAGTLNEISKATCFSFTGRVVCRVETAEPLVALTFDDGPTTVGVESVLPALKRYNAKATFFLVGASTEIALTRRIVAEGHEVGNHSFTHQRMVGHPKAFYDDELRRTDAALVSAGAPKPTLFRPPYGKKLFGLPIAVARNGQTMVMWDSGDAPDRYPKAYAAEVLADVRPGSIVLIHPMFRSRETERQALPLILEGLTRRGYRLVTVSELLRAGRA</sequence>
<keyword evidence="7" id="KW-1185">Reference proteome</keyword>
<dbReference type="Pfam" id="PF01522">
    <property type="entry name" value="Polysacc_deac_1"/>
    <property type="match status" value="1"/>
</dbReference>
<protein>
    <recommendedName>
        <fullName evidence="3">Chitooligosaccharide deacetylase</fullName>
    </recommendedName>
    <alternativeName>
        <fullName evidence="4">Nodulation protein B</fullName>
    </alternativeName>
</protein>
<accession>A0A6G7YT07</accession>
<dbReference type="EMBL" id="CP049869">
    <property type="protein sequence ID" value="QIK79873.1"/>
    <property type="molecule type" value="Genomic_DNA"/>
</dbReference>
<evidence type="ECO:0000313" key="7">
    <source>
        <dbReference type="Proteomes" id="UP000503222"/>
    </source>
</evidence>
<dbReference type="GO" id="GO:0016810">
    <property type="term" value="F:hydrolase activity, acting on carbon-nitrogen (but not peptide) bonds"/>
    <property type="evidence" value="ECO:0007669"/>
    <property type="project" value="InterPro"/>
</dbReference>
<organism evidence="6 7">
    <name type="scientific">Sphingomonas piscis</name>
    <dbReference type="NCBI Taxonomy" id="2714943"/>
    <lineage>
        <taxon>Bacteria</taxon>
        <taxon>Pseudomonadati</taxon>
        <taxon>Pseudomonadota</taxon>
        <taxon>Alphaproteobacteria</taxon>
        <taxon>Sphingomonadales</taxon>
        <taxon>Sphingomonadaceae</taxon>
        <taxon>Sphingomonas</taxon>
    </lineage>
</organism>
<comment type="similarity">
    <text evidence="2">Belongs to the polysaccharide deacetylase family.</text>
</comment>
<dbReference type="PROSITE" id="PS51677">
    <property type="entry name" value="NODB"/>
    <property type="match status" value="1"/>
</dbReference>
<dbReference type="Proteomes" id="UP000503222">
    <property type="component" value="Chromosome"/>
</dbReference>
<evidence type="ECO:0000256" key="1">
    <source>
        <dbReference type="ARBA" id="ARBA00003236"/>
    </source>
</evidence>
<dbReference type="SUPFAM" id="SSF88713">
    <property type="entry name" value="Glycoside hydrolase/deacetylase"/>
    <property type="match status" value="1"/>
</dbReference>
<evidence type="ECO:0000256" key="4">
    <source>
        <dbReference type="ARBA" id="ARBA00032976"/>
    </source>
</evidence>
<dbReference type="GO" id="GO:0005975">
    <property type="term" value="P:carbohydrate metabolic process"/>
    <property type="evidence" value="ECO:0007669"/>
    <property type="project" value="InterPro"/>
</dbReference>
<dbReference type="Gene3D" id="3.20.20.370">
    <property type="entry name" value="Glycoside hydrolase/deacetylase"/>
    <property type="match status" value="1"/>
</dbReference>
<feature type="domain" description="NodB homology" evidence="5">
    <location>
        <begin position="36"/>
        <end position="212"/>
    </location>
</feature>